<sequence>MSSDMMTFLSQFYNTDVPALKAQIIDMAALAFPDDHDVEIVTLCFGDAFSASLVTWQYDYYNVLLETDRTASSTGAALKSLIQLVIQRAVENLLPAYIAVETTIAAALSVADHHHHHQHHYHSNDDINPVSMGFEDDAAGKMGFGVDHPTTNNNIINPVSMGFGDDAAEDVGFGVDHPTANNIINPVSMGFGDDAAEDMGFGVDHPTNNNIINPVSMGFGDDAAEDMGFGVDHPTNNNIINPVSMGFGDDAAEDMGFGVTGEYSARDMEIFSAAIAKARLEGPKDLPRSEDIIWGSWHAAETSSDLEASDSENNWEVLETSDQEDQREAVPATPPRWIPQYDPEWTSPFQYIPAGDVSPLQVDNMDDPFWDGADAPPSPLSSAQAAPVLPLAPMEMWSEDEEEDNDRHDPRGWGMEGFDDEDFEEVAAPDVKPWQWRQNLPARSRPIVEHFVPGMEVYAEDQHYYWCECEKCGSEKKAMQADFVGKIASLAEA</sequence>
<protein>
    <submittedName>
        <fullName evidence="2">Uncharacterized protein</fullName>
    </submittedName>
</protein>
<keyword evidence="3" id="KW-1185">Reference proteome</keyword>
<organism evidence="2 3">
    <name type="scientific">Saccharata proteae CBS 121410</name>
    <dbReference type="NCBI Taxonomy" id="1314787"/>
    <lineage>
        <taxon>Eukaryota</taxon>
        <taxon>Fungi</taxon>
        <taxon>Dikarya</taxon>
        <taxon>Ascomycota</taxon>
        <taxon>Pezizomycotina</taxon>
        <taxon>Dothideomycetes</taxon>
        <taxon>Dothideomycetes incertae sedis</taxon>
        <taxon>Botryosphaeriales</taxon>
        <taxon>Saccharataceae</taxon>
        <taxon>Saccharata</taxon>
    </lineage>
</organism>
<evidence type="ECO:0000313" key="3">
    <source>
        <dbReference type="Proteomes" id="UP000799776"/>
    </source>
</evidence>
<evidence type="ECO:0000256" key="1">
    <source>
        <dbReference type="SAM" id="MobiDB-lite"/>
    </source>
</evidence>
<feature type="region of interest" description="Disordered" evidence="1">
    <location>
        <begin position="319"/>
        <end position="341"/>
    </location>
</feature>
<proteinExistence type="predicted"/>
<reference evidence="2" key="1">
    <citation type="journal article" date="2020" name="Stud. Mycol.">
        <title>101 Dothideomycetes genomes: a test case for predicting lifestyles and emergence of pathogens.</title>
        <authorList>
            <person name="Haridas S."/>
            <person name="Albert R."/>
            <person name="Binder M."/>
            <person name="Bloem J."/>
            <person name="Labutti K."/>
            <person name="Salamov A."/>
            <person name="Andreopoulos B."/>
            <person name="Baker S."/>
            <person name="Barry K."/>
            <person name="Bills G."/>
            <person name="Bluhm B."/>
            <person name="Cannon C."/>
            <person name="Castanera R."/>
            <person name="Culley D."/>
            <person name="Daum C."/>
            <person name="Ezra D."/>
            <person name="Gonzalez J."/>
            <person name="Henrissat B."/>
            <person name="Kuo A."/>
            <person name="Liang C."/>
            <person name="Lipzen A."/>
            <person name="Lutzoni F."/>
            <person name="Magnuson J."/>
            <person name="Mondo S."/>
            <person name="Nolan M."/>
            <person name="Ohm R."/>
            <person name="Pangilinan J."/>
            <person name="Park H.-J."/>
            <person name="Ramirez L."/>
            <person name="Alfaro M."/>
            <person name="Sun H."/>
            <person name="Tritt A."/>
            <person name="Yoshinaga Y."/>
            <person name="Zwiers L.-H."/>
            <person name="Turgeon B."/>
            <person name="Goodwin S."/>
            <person name="Spatafora J."/>
            <person name="Crous P."/>
            <person name="Grigoriev I."/>
        </authorList>
    </citation>
    <scope>NUCLEOTIDE SEQUENCE</scope>
    <source>
        <strain evidence="2">CBS 121410</strain>
    </source>
</reference>
<comment type="caution">
    <text evidence="2">The sequence shown here is derived from an EMBL/GenBank/DDBJ whole genome shotgun (WGS) entry which is preliminary data.</text>
</comment>
<gene>
    <name evidence="2" type="ORF">K490DRAFT_67419</name>
</gene>
<name>A0A9P4HUG0_9PEZI</name>
<dbReference type="AlphaFoldDB" id="A0A9P4HUG0"/>
<dbReference type="Proteomes" id="UP000799776">
    <property type="component" value="Unassembled WGS sequence"/>
</dbReference>
<evidence type="ECO:0000313" key="2">
    <source>
        <dbReference type="EMBL" id="KAF2085821.1"/>
    </source>
</evidence>
<accession>A0A9P4HUG0</accession>
<dbReference type="EMBL" id="ML978728">
    <property type="protein sequence ID" value="KAF2085821.1"/>
    <property type="molecule type" value="Genomic_DNA"/>
</dbReference>